<reference evidence="2 3" key="1">
    <citation type="submission" date="2021-02" db="EMBL/GenBank/DDBJ databases">
        <authorList>
            <person name="Vanwijnsberghe S."/>
        </authorList>
    </citation>
    <scope>NUCLEOTIDE SEQUENCE [LARGE SCALE GENOMIC DNA]</scope>
    <source>
        <strain evidence="2 3">R-69658</strain>
    </source>
</reference>
<evidence type="ECO:0000313" key="2">
    <source>
        <dbReference type="EMBL" id="CAE6729310.1"/>
    </source>
</evidence>
<dbReference type="Pfam" id="PF06945">
    <property type="entry name" value="DUF1289"/>
    <property type="match status" value="1"/>
</dbReference>
<evidence type="ECO:0008006" key="4">
    <source>
        <dbReference type="Google" id="ProtNLM"/>
    </source>
</evidence>
<sequence length="74" mass="8511">MAIQSPCIDICKIDGKTGFCIGCLRTRDEIREWKNMTDYRRHQVINDALRRKAKVKPAVPEIPETPETPETQTP</sequence>
<dbReference type="InterPro" id="IPR010710">
    <property type="entry name" value="DUF1289"/>
</dbReference>
<protein>
    <recommendedName>
        <fullName evidence="4">Fe-S protein</fullName>
    </recommendedName>
</protein>
<name>A0ABM8R2F8_9BURK</name>
<comment type="caution">
    <text evidence="2">The sequence shown here is derived from an EMBL/GenBank/DDBJ whole genome shotgun (WGS) entry which is preliminary data.</text>
</comment>
<dbReference type="PANTHER" id="PTHR35175">
    <property type="entry name" value="DUF1289 DOMAIN-CONTAINING PROTEIN"/>
    <property type="match status" value="1"/>
</dbReference>
<evidence type="ECO:0000313" key="3">
    <source>
        <dbReference type="Proteomes" id="UP000674425"/>
    </source>
</evidence>
<feature type="region of interest" description="Disordered" evidence="1">
    <location>
        <begin position="52"/>
        <end position="74"/>
    </location>
</feature>
<gene>
    <name evidence="2" type="ORF">R69658_01740</name>
</gene>
<organism evidence="2 3">
    <name type="scientific">Paraburkholderia aspalathi</name>
    <dbReference type="NCBI Taxonomy" id="1324617"/>
    <lineage>
        <taxon>Bacteria</taxon>
        <taxon>Pseudomonadati</taxon>
        <taxon>Pseudomonadota</taxon>
        <taxon>Betaproteobacteria</taxon>
        <taxon>Burkholderiales</taxon>
        <taxon>Burkholderiaceae</taxon>
        <taxon>Paraburkholderia</taxon>
    </lineage>
</organism>
<keyword evidence="3" id="KW-1185">Reference proteome</keyword>
<accession>A0ABM8R2F8</accession>
<dbReference type="RefSeq" id="WP_200618861.1">
    <property type="nucleotide sequence ID" value="NZ_CAJNAU010000011.1"/>
</dbReference>
<dbReference type="EMBL" id="CAJNAU010000011">
    <property type="protein sequence ID" value="CAE6729310.1"/>
    <property type="molecule type" value="Genomic_DNA"/>
</dbReference>
<dbReference type="PANTHER" id="PTHR35175:SF2">
    <property type="entry name" value="DUF1289 DOMAIN-CONTAINING PROTEIN"/>
    <property type="match status" value="1"/>
</dbReference>
<proteinExistence type="predicted"/>
<dbReference type="Proteomes" id="UP000674425">
    <property type="component" value="Unassembled WGS sequence"/>
</dbReference>
<dbReference type="GeneID" id="77194355"/>
<evidence type="ECO:0000256" key="1">
    <source>
        <dbReference type="SAM" id="MobiDB-lite"/>
    </source>
</evidence>